<name>A0A6H5IG66_9HYME</name>
<dbReference type="OrthoDB" id="6765319at2759"/>
<feature type="region of interest" description="Disordered" evidence="1">
    <location>
        <begin position="399"/>
        <end position="426"/>
    </location>
</feature>
<dbReference type="PANTHER" id="PTHR33064:SF37">
    <property type="entry name" value="RIBONUCLEASE H"/>
    <property type="match status" value="1"/>
</dbReference>
<gene>
    <name evidence="3" type="ORF">TBRA_LOCUS7404</name>
</gene>
<dbReference type="InterPro" id="IPR043502">
    <property type="entry name" value="DNA/RNA_pol_sf"/>
</dbReference>
<dbReference type="Gene3D" id="3.30.70.270">
    <property type="match status" value="1"/>
</dbReference>
<feature type="compositionally biased region" description="Polar residues" evidence="1">
    <location>
        <begin position="293"/>
        <end position="302"/>
    </location>
</feature>
<evidence type="ECO:0000313" key="4">
    <source>
        <dbReference type="Proteomes" id="UP000479190"/>
    </source>
</evidence>
<dbReference type="Pfam" id="PF00078">
    <property type="entry name" value="RVT_1"/>
    <property type="match status" value="1"/>
</dbReference>
<sequence length="441" mass="49360">MKNDEPFFMKSYPIPDKYRDKVSEEIDNMLRYGVIERAVTPYINPLVIVPKKNGAVRICLDARQINDRMQEDHDGPEEIDQVLRRCQGIGVMSSLDLRASFWQVPLAHESRKYTGFSHQGYTYQYTSVPFGLKISSAALNRAAETILRDMRDSVIAFVDDWLVVRSDNRKPLAARENTQPLVCTVQPRCVQRPASPTPSIVSARPASTIDLISGDEDDEPIIVCEIFHARRPTALPPVPTANDTPQRIRPASVLIIESPASPPISPATSPSLSLESRPPSPVRFSPTPPLSYSPISSALENYSSHEDDGASPRPSPSYSPVQSASESDNTPPGSPQFINPAWVPNEQDSDDEEIDHEVALIWGQRAFQAAADEGYFSAQSTNTWTRLSHEYSRKRLSAHYPRRRRPPTVARAPPVPSQPYAGPVRKRDRKRKFLLRFSPRA</sequence>
<accession>A0A6H5IG66</accession>
<evidence type="ECO:0000256" key="1">
    <source>
        <dbReference type="SAM" id="MobiDB-lite"/>
    </source>
</evidence>
<dbReference type="InterPro" id="IPR051320">
    <property type="entry name" value="Viral_Replic_Matur_Polypro"/>
</dbReference>
<dbReference type="InterPro" id="IPR043128">
    <property type="entry name" value="Rev_trsase/Diguanyl_cyclase"/>
</dbReference>
<dbReference type="SUPFAM" id="SSF56672">
    <property type="entry name" value="DNA/RNA polymerases"/>
    <property type="match status" value="1"/>
</dbReference>
<proteinExistence type="predicted"/>
<dbReference type="InterPro" id="IPR000477">
    <property type="entry name" value="RT_dom"/>
</dbReference>
<protein>
    <recommendedName>
        <fullName evidence="2">Reverse transcriptase domain-containing protein</fullName>
    </recommendedName>
</protein>
<evidence type="ECO:0000313" key="3">
    <source>
        <dbReference type="EMBL" id="CAB0035510.1"/>
    </source>
</evidence>
<feature type="compositionally biased region" description="Pro residues" evidence="1">
    <location>
        <begin position="278"/>
        <end position="291"/>
    </location>
</feature>
<feature type="region of interest" description="Disordered" evidence="1">
    <location>
        <begin position="255"/>
        <end position="352"/>
    </location>
</feature>
<dbReference type="PANTHER" id="PTHR33064">
    <property type="entry name" value="POL PROTEIN"/>
    <property type="match status" value="1"/>
</dbReference>
<dbReference type="Gene3D" id="3.10.10.10">
    <property type="entry name" value="HIV Type 1 Reverse Transcriptase, subunit A, domain 1"/>
    <property type="match status" value="1"/>
</dbReference>
<dbReference type="Proteomes" id="UP000479190">
    <property type="component" value="Unassembled WGS sequence"/>
</dbReference>
<feature type="compositionally biased region" description="Polar residues" evidence="1">
    <location>
        <begin position="316"/>
        <end position="331"/>
    </location>
</feature>
<feature type="domain" description="Reverse transcriptase" evidence="2">
    <location>
        <begin position="49"/>
        <end position="169"/>
    </location>
</feature>
<reference evidence="3 4" key="1">
    <citation type="submission" date="2020-02" db="EMBL/GenBank/DDBJ databases">
        <authorList>
            <person name="Ferguson B K."/>
        </authorList>
    </citation>
    <scope>NUCLEOTIDE SEQUENCE [LARGE SCALE GENOMIC DNA]</scope>
</reference>
<organism evidence="3 4">
    <name type="scientific">Trichogramma brassicae</name>
    <dbReference type="NCBI Taxonomy" id="86971"/>
    <lineage>
        <taxon>Eukaryota</taxon>
        <taxon>Metazoa</taxon>
        <taxon>Ecdysozoa</taxon>
        <taxon>Arthropoda</taxon>
        <taxon>Hexapoda</taxon>
        <taxon>Insecta</taxon>
        <taxon>Pterygota</taxon>
        <taxon>Neoptera</taxon>
        <taxon>Endopterygota</taxon>
        <taxon>Hymenoptera</taxon>
        <taxon>Apocrita</taxon>
        <taxon>Proctotrupomorpha</taxon>
        <taxon>Chalcidoidea</taxon>
        <taxon>Trichogrammatidae</taxon>
        <taxon>Trichogramma</taxon>
    </lineage>
</organism>
<dbReference type="CDD" id="cd01647">
    <property type="entry name" value="RT_LTR"/>
    <property type="match status" value="1"/>
</dbReference>
<feature type="compositionally biased region" description="Low complexity" evidence="1">
    <location>
        <begin position="266"/>
        <end position="277"/>
    </location>
</feature>
<dbReference type="AlphaFoldDB" id="A0A6H5IG66"/>
<evidence type="ECO:0000259" key="2">
    <source>
        <dbReference type="Pfam" id="PF00078"/>
    </source>
</evidence>
<dbReference type="EMBL" id="CADCXV010000792">
    <property type="protein sequence ID" value="CAB0035510.1"/>
    <property type="molecule type" value="Genomic_DNA"/>
</dbReference>
<dbReference type="GO" id="GO:0071897">
    <property type="term" value="P:DNA biosynthetic process"/>
    <property type="evidence" value="ECO:0007669"/>
    <property type="project" value="UniProtKB-ARBA"/>
</dbReference>
<keyword evidence="4" id="KW-1185">Reference proteome</keyword>